<organism evidence="1 2">
    <name type="scientific">Xylaria grammica</name>
    <dbReference type="NCBI Taxonomy" id="363999"/>
    <lineage>
        <taxon>Eukaryota</taxon>
        <taxon>Fungi</taxon>
        <taxon>Dikarya</taxon>
        <taxon>Ascomycota</taxon>
        <taxon>Pezizomycotina</taxon>
        <taxon>Sordariomycetes</taxon>
        <taxon>Xylariomycetidae</taxon>
        <taxon>Xylariales</taxon>
        <taxon>Xylariaceae</taxon>
        <taxon>Xylaria</taxon>
    </lineage>
</organism>
<comment type="caution">
    <text evidence="1">The sequence shown here is derived from an EMBL/GenBank/DDBJ whole genome shotgun (WGS) entry which is preliminary data.</text>
</comment>
<accession>A0A439D4I4</accession>
<dbReference type="AlphaFoldDB" id="A0A439D4I4"/>
<sequence length="179" mass="19741">MEFTAEIRLVRLKEGHSIVEAAFSEAFRESLAVTALCAGYDGGHHAVFQCTDEPDLLAIVGYHNHEYPDADKLSSRIFELLTNVELLNVKLEAVQLALDSENIAILFSESQPADADSLPGKGDWSVSVPEGVNDHASEQTKRTWVHIVTSEDADRLSQIGSIKRFSKVMESRIVSQDAE</sequence>
<evidence type="ECO:0000313" key="1">
    <source>
        <dbReference type="EMBL" id="RWA09301.1"/>
    </source>
</evidence>
<proteinExistence type="predicted"/>
<protein>
    <submittedName>
        <fullName evidence="1">Uncharacterized protein</fullName>
    </submittedName>
</protein>
<evidence type="ECO:0000313" key="2">
    <source>
        <dbReference type="Proteomes" id="UP000286045"/>
    </source>
</evidence>
<dbReference type="Proteomes" id="UP000286045">
    <property type="component" value="Unassembled WGS sequence"/>
</dbReference>
<reference evidence="1 2" key="1">
    <citation type="submission" date="2018-12" db="EMBL/GenBank/DDBJ databases">
        <title>Draft genome sequence of Xylaria grammica IHI A82.</title>
        <authorList>
            <person name="Buettner E."/>
            <person name="Kellner H."/>
        </authorList>
    </citation>
    <scope>NUCLEOTIDE SEQUENCE [LARGE SCALE GENOMIC DNA]</scope>
    <source>
        <strain evidence="1 2">IHI A82</strain>
    </source>
</reference>
<gene>
    <name evidence="1" type="ORF">EKO27_g5773</name>
</gene>
<keyword evidence="2" id="KW-1185">Reference proteome</keyword>
<dbReference type="EMBL" id="RYZI01000159">
    <property type="protein sequence ID" value="RWA09301.1"/>
    <property type="molecule type" value="Genomic_DNA"/>
</dbReference>
<name>A0A439D4I4_9PEZI</name>